<name>A0ABU3B9U5_9GAMM</name>
<dbReference type="PROSITE" id="PS51257">
    <property type="entry name" value="PROKAR_LIPOPROTEIN"/>
    <property type="match status" value="1"/>
</dbReference>
<reference evidence="1 2" key="1">
    <citation type="submission" date="2023-09" db="EMBL/GenBank/DDBJ databases">
        <authorList>
            <person name="Rey-Velasco X."/>
        </authorList>
    </citation>
    <scope>NUCLEOTIDE SEQUENCE [LARGE SCALE GENOMIC DNA]</scope>
    <source>
        <strain evidence="1 2">P385</strain>
    </source>
</reference>
<comment type="caution">
    <text evidence="1">The sequence shown here is derived from an EMBL/GenBank/DDBJ whole genome shotgun (WGS) entry which is preliminary data.</text>
</comment>
<protein>
    <recommendedName>
        <fullName evidence="3">DUF4878 domain-containing protein</fullName>
    </recommendedName>
</protein>
<gene>
    <name evidence="1" type="ORF">RM531_08855</name>
</gene>
<proteinExistence type="predicted"/>
<keyword evidence="2" id="KW-1185">Reference proteome</keyword>
<evidence type="ECO:0008006" key="3">
    <source>
        <dbReference type="Google" id="ProtNLM"/>
    </source>
</evidence>
<evidence type="ECO:0000313" key="1">
    <source>
        <dbReference type="EMBL" id="MDT0618587.1"/>
    </source>
</evidence>
<organism evidence="1 2">
    <name type="scientific">Spectribacter acetivorans</name>
    <dbReference type="NCBI Taxonomy" id="3075603"/>
    <lineage>
        <taxon>Bacteria</taxon>
        <taxon>Pseudomonadati</taxon>
        <taxon>Pseudomonadota</taxon>
        <taxon>Gammaproteobacteria</taxon>
        <taxon>Salinisphaerales</taxon>
        <taxon>Salinisphaeraceae</taxon>
        <taxon>Spectribacter</taxon>
    </lineage>
</organism>
<dbReference type="Proteomes" id="UP001259982">
    <property type="component" value="Unassembled WGS sequence"/>
</dbReference>
<sequence length="136" mass="15278">MTRSLAVLAAILALGCAAPQPSSDDIRNEILSLFISPGGVEYLQLANFERRAGYIDRQGAYVTRVAYDLIFPRSYDDMMGEARQLVANGRENDDLLLSMRAFRRQFGDFPAGHRTPMQHNLVLVQSDGEWKIDQSQ</sequence>
<dbReference type="RefSeq" id="WP_311658730.1">
    <property type="nucleotide sequence ID" value="NZ_JAVRHY010000006.1"/>
</dbReference>
<evidence type="ECO:0000313" key="2">
    <source>
        <dbReference type="Proteomes" id="UP001259982"/>
    </source>
</evidence>
<dbReference type="EMBL" id="JAVRHY010000006">
    <property type="protein sequence ID" value="MDT0618587.1"/>
    <property type="molecule type" value="Genomic_DNA"/>
</dbReference>
<accession>A0ABU3B9U5</accession>